<proteinExistence type="inferred from homology"/>
<dbReference type="GO" id="GO:0047465">
    <property type="term" value="F:N-acylglucosamine-6-phosphate 2-epimerase activity"/>
    <property type="evidence" value="ECO:0007669"/>
    <property type="project" value="UniProtKB-EC"/>
</dbReference>
<dbReference type="AlphaFoldDB" id="A0A285P2H2"/>
<dbReference type="GO" id="GO:0005829">
    <property type="term" value="C:cytosol"/>
    <property type="evidence" value="ECO:0007669"/>
    <property type="project" value="TreeGrafter"/>
</dbReference>
<dbReference type="RefSeq" id="WP_097043036.1">
    <property type="nucleotide sequence ID" value="NZ_OBEK01000004.1"/>
</dbReference>
<gene>
    <name evidence="7" type="primary">nanE</name>
    <name evidence="8" type="ORF">SAMN05421503_2801</name>
</gene>
<evidence type="ECO:0000256" key="5">
    <source>
        <dbReference type="ARBA" id="ARBA00023235"/>
    </source>
</evidence>
<comment type="similarity">
    <text evidence="4 7">Belongs to the NanE family.</text>
</comment>
<dbReference type="InterPro" id="IPR011060">
    <property type="entry name" value="RibuloseP-bd_barrel"/>
</dbReference>
<accession>A0A285P2H2</accession>
<evidence type="ECO:0000256" key="7">
    <source>
        <dbReference type="HAMAP-Rule" id="MF_01235"/>
    </source>
</evidence>
<dbReference type="OrthoDB" id="9781704at2"/>
<dbReference type="HAMAP" id="MF_01235">
    <property type="entry name" value="ManNAc6P_epimer"/>
    <property type="match status" value="1"/>
</dbReference>
<evidence type="ECO:0000256" key="1">
    <source>
        <dbReference type="ARBA" id="ARBA00000056"/>
    </source>
</evidence>
<evidence type="ECO:0000256" key="2">
    <source>
        <dbReference type="ARBA" id="ARBA00002147"/>
    </source>
</evidence>
<name>A0A285P2H2_9BACI</name>
<evidence type="ECO:0000256" key="4">
    <source>
        <dbReference type="ARBA" id="ARBA00007439"/>
    </source>
</evidence>
<dbReference type="CDD" id="cd04729">
    <property type="entry name" value="NanE"/>
    <property type="match status" value="1"/>
</dbReference>
<dbReference type="STRING" id="586416.GZ22_03190"/>
<organism evidence="8 9">
    <name type="scientific">Terribacillus aidingensis</name>
    <dbReference type="NCBI Taxonomy" id="586416"/>
    <lineage>
        <taxon>Bacteria</taxon>
        <taxon>Bacillati</taxon>
        <taxon>Bacillota</taxon>
        <taxon>Bacilli</taxon>
        <taxon>Bacillales</taxon>
        <taxon>Bacillaceae</taxon>
        <taxon>Terribacillus</taxon>
    </lineage>
</organism>
<comment type="pathway">
    <text evidence="3 7">Amino-sugar metabolism; N-acetylneuraminate degradation; D-fructose 6-phosphate from N-acetylneuraminate: step 3/5.</text>
</comment>
<dbReference type="UniPathway" id="UPA00629">
    <property type="reaction ID" value="UER00682"/>
</dbReference>
<dbReference type="GO" id="GO:0019262">
    <property type="term" value="P:N-acetylneuraminate catabolic process"/>
    <property type="evidence" value="ECO:0007669"/>
    <property type="project" value="UniProtKB-UniRule"/>
</dbReference>
<dbReference type="Gene3D" id="3.20.20.70">
    <property type="entry name" value="Aldolase class I"/>
    <property type="match status" value="1"/>
</dbReference>
<evidence type="ECO:0000256" key="6">
    <source>
        <dbReference type="ARBA" id="ARBA00023277"/>
    </source>
</evidence>
<evidence type="ECO:0000313" key="8">
    <source>
        <dbReference type="EMBL" id="SNZ15925.1"/>
    </source>
</evidence>
<evidence type="ECO:0000256" key="3">
    <source>
        <dbReference type="ARBA" id="ARBA00005081"/>
    </source>
</evidence>
<keyword evidence="6 7" id="KW-0119">Carbohydrate metabolism</keyword>
<dbReference type="Proteomes" id="UP000219356">
    <property type="component" value="Unassembled WGS sequence"/>
</dbReference>
<dbReference type="InterPro" id="IPR013785">
    <property type="entry name" value="Aldolase_TIM"/>
</dbReference>
<dbReference type="SUPFAM" id="SSF51366">
    <property type="entry name" value="Ribulose-phoshate binding barrel"/>
    <property type="match status" value="1"/>
</dbReference>
<dbReference type="EMBL" id="OBEK01000004">
    <property type="protein sequence ID" value="SNZ15925.1"/>
    <property type="molecule type" value="Genomic_DNA"/>
</dbReference>
<dbReference type="PANTHER" id="PTHR36204">
    <property type="entry name" value="N-ACETYLMANNOSAMINE-6-PHOSPHATE 2-EPIMERASE-RELATED"/>
    <property type="match status" value="1"/>
</dbReference>
<comment type="catalytic activity">
    <reaction evidence="1 7">
        <text>an N-acyl-D-glucosamine 6-phosphate = an N-acyl-D-mannosamine 6-phosphate</text>
        <dbReference type="Rhea" id="RHEA:23932"/>
        <dbReference type="ChEBI" id="CHEBI:57599"/>
        <dbReference type="ChEBI" id="CHEBI:57666"/>
        <dbReference type="EC" id="5.1.3.9"/>
    </reaction>
</comment>
<dbReference type="NCBIfam" id="NF002231">
    <property type="entry name" value="PRK01130.1"/>
    <property type="match status" value="1"/>
</dbReference>
<protein>
    <recommendedName>
        <fullName evidence="7">Putative N-acetylmannosamine-6-phosphate 2-epimerase</fullName>
        <ecNumber evidence="7">5.1.3.9</ecNumber>
    </recommendedName>
    <alternativeName>
        <fullName evidence="7">ManNAc-6-P epimerase</fullName>
    </alternativeName>
</protein>
<dbReference type="FunFam" id="3.20.20.70:FF:000035">
    <property type="entry name" value="Putative N-acetylmannosamine-6-phosphate 2-epimerase"/>
    <property type="match status" value="1"/>
</dbReference>
<evidence type="ECO:0000313" key="9">
    <source>
        <dbReference type="Proteomes" id="UP000219356"/>
    </source>
</evidence>
<keyword evidence="9" id="KW-1185">Reference proteome</keyword>
<dbReference type="PANTHER" id="PTHR36204:SF1">
    <property type="entry name" value="N-ACETYLMANNOSAMINE-6-PHOSPHATE 2-EPIMERASE-RELATED"/>
    <property type="match status" value="1"/>
</dbReference>
<comment type="function">
    <text evidence="2 7">Converts N-acetylmannosamine-6-phosphate (ManNAc-6-P) to N-acetylglucosamine-6-phosphate (GlcNAc-6-P).</text>
</comment>
<dbReference type="InterPro" id="IPR007260">
    <property type="entry name" value="NanE"/>
</dbReference>
<keyword evidence="5 7" id="KW-0413">Isomerase</keyword>
<dbReference type="GO" id="GO:0005975">
    <property type="term" value="P:carbohydrate metabolic process"/>
    <property type="evidence" value="ECO:0007669"/>
    <property type="project" value="UniProtKB-UniRule"/>
</dbReference>
<reference evidence="9" key="1">
    <citation type="submission" date="2017-09" db="EMBL/GenBank/DDBJ databases">
        <authorList>
            <person name="Varghese N."/>
            <person name="Submissions S."/>
        </authorList>
    </citation>
    <scope>NUCLEOTIDE SEQUENCE [LARGE SCALE GENOMIC DNA]</scope>
    <source>
        <strain evidence="9">CGMCC 1.8913</strain>
    </source>
</reference>
<sequence>MLNAVKNNLIVSCQALPDEALHSSFIMSKMALAAKQGGAKGIRANSKQDIMEIKKEVSLPVIGIVKRDYKDSSVFITATYREMDELLESGCEMIAMDATERKRPNNIDLSELVAYVRDKNPSIQLMADIATLEEAIQAEQLGFDCVSTTLYGYTEETNKKKLYDNDFEFLRQVIEHVRIPVIAEGNVLTPEMAKRCLQIGAYAVVVGGAITRPQQITERFVETLS</sequence>
<dbReference type="Pfam" id="PF04131">
    <property type="entry name" value="NanE"/>
    <property type="match status" value="1"/>
</dbReference>
<dbReference type="GO" id="GO:0006053">
    <property type="term" value="P:N-acetylmannosamine catabolic process"/>
    <property type="evidence" value="ECO:0007669"/>
    <property type="project" value="TreeGrafter"/>
</dbReference>
<dbReference type="EC" id="5.1.3.9" evidence="7"/>